<dbReference type="Gene3D" id="1.25.40.10">
    <property type="entry name" value="Tetratricopeptide repeat domain"/>
    <property type="match status" value="1"/>
</dbReference>
<evidence type="ECO:0008006" key="4">
    <source>
        <dbReference type="Google" id="ProtNLM"/>
    </source>
</evidence>
<dbReference type="PANTHER" id="PTHR11102:SF160">
    <property type="entry name" value="ERAD-ASSOCIATED E3 UBIQUITIN-PROTEIN LIGASE COMPONENT HRD3"/>
    <property type="match status" value="1"/>
</dbReference>
<evidence type="ECO:0000313" key="3">
    <source>
        <dbReference type="Proteomes" id="UP000321058"/>
    </source>
</evidence>
<reference evidence="2 3" key="1">
    <citation type="submission" date="2019-07" db="EMBL/GenBank/DDBJ databases">
        <title>Whole genome shotgun sequence of Reyranella soli NBRC 108950.</title>
        <authorList>
            <person name="Hosoyama A."/>
            <person name="Uohara A."/>
            <person name="Ohji S."/>
            <person name="Ichikawa N."/>
        </authorList>
    </citation>
    <scope>NUCLEOTIDE SEQUENCE [LARGE SCALE GENOMIC DNA]</scope>
    <source>
        <strain evidence="2 3">NBRC 108950</strain>
    </source>
</reference>
<dbReference type="RefSeq" id="WP_147151593.1">
    <property type="nucleotide sequence ID" value="NZ_BKAJ01000076.1"/>
</dbReference>
<sequence length="370" mass="39180">MPVRASVEALAEPGHAILRVSELDAAPDGLALSIQRQQGPDSHLADDGWRRTEAWLLPEHVERRRDVLEFHLGPEICDRLAGIATVRVRVKEPDIGVVGTTVVAWPAMLTSGALDPSRRLDDETVRLRRAQPKAAPEPPPPEPEPEPAPEPPAPPFTPPPRPELRASRALDPKPEPSGRAGWLIAALVLVALAGGGYHVYTTYFQKPAPVVAAAPATPTPAPAPVPAASAPGKSVRDIVGEYLATKPTPEAMLAKARDYAKAGEMGAAFLVFRRAAETGNVPAQLELAQFYDPLTAPPKAGFTPDAARAAEWYERAALAGSPEAQRKLGLLLAKGGANLPVDAAKAKGWLQQAAAQNDADAKKVLDALPK</sequence>
<dbReference type="Proteomes" id="UP000321058">
    <property type="component" value="Unassembled WGS sequence"/>
</dbReference>
<feature type="region of interest" description="Disordered" evidence="1">
    <location>
        <begin position="129"/>
        <end position="175"/>
    </location>
</feature>
<protein>
    <recommendedName>
        <fullName evidence="4">Sel1 repeat family protein</fullName>
    </recommendedName>
</protein>
<keyword evidence="3" id="KW-1185">Reference proteome</keyword>
<organism evidence="2 3">
    <name type="scientific">Reyranella soli</name>
    <dbReference type="NCBI Taxonomy" id="1230389"/>
    <lineage>
        <taxon>Bacteria</taxon>
        <taxon>Pseudomonadati</taxon>
        <taxon>Pseudomonadota</taxon>
        <taxon>Alphaproteobacteria</taxon>
        <taxon>Hyphomicrobiales</taxon>
        <taxon>Reyranellaceae</taxon>
        <taxon>Reyranella</taxon>
    </lineage>
</organism>
<dbReference type="Pfam" id="PF08238">
    <property type="entry name" value="Sel1"/>
    <property type="match status" value="2"/>
</dbReference>
<dbReference type="InterPro" id="IPR006597">
    <property type="entry name" value="Sel1-like"/>
</dbReference>
<dbReference type="OrthoDB" id="112232at2"/>
<name>A0A512NE36_9HYPH</name>
<evidence type="ECO:0000256" key="1">
    <source>
        <dbReference type="SAM" id="MobiDB-lite"/>
    </source>
</evidence>
<feature type="compositionally biased region" description="Pro residues" evidence="1">
    <location>
        <begin position="135"/>
        <end position="161"/>
    </location>
</feature>
<accession>A0A512NE36</accession>
<gene>
    <name evidence="2" type="ORF">RSO01_43830</name>
</gene>
<dbReference type="SUPFAM" id="SSF81901">
    <property type="entry name" value="HCP-like"/>
    <property type="match status" value="1"/>
</dbReference>
<evidence type="ECO:0000313" key="2">
    <source>
        <dbReference type="EMBL" id="GEP57217.1"/>
    </source>
</evidence>
<feature type="compositionally biased region" description="Basic and acidic residues" evidence="1">
    <location>
        <begin position="162"/>
        <end position="175"/>
    </location>
</feature>
<dbReference type="AlphaFoldDB" id="A0A512NE36"/>
<dbReference type="SMART" id="SM00671">
    <property type="entry name" value="SEL1"/>
    <property type="match status" value="3"/>
</dbReference>
<dbReference type="EMBL" id="BKAJ01000076">
    <property type="protein sequence ID" value="GEP57217.1"/>
    <property type="molecule type" value="Genomic_DNA"/>
</dbReference>
<dbReference type="InterPro" id="IPR011990">
    <property type="entry name" value="TPR-like_helical_dom_sf"/>
</dbReference>
<proteinExistence type="predicted"/>
<dbReference type="PANTHER" id="PTHR11102">
    <property type="entry name" value="SEL-1-LIKE PROTEIN"/>
    <property type="match status" value="1"/>
</dbReference>
<comment type="caution">
    <text evidence="2">The sequence shown here is derived from an EMBL/GenBank/DDBJ whole genome shotgun (WGS) entry which is preliminary data.</text>
</comment>
<dbReference type="InterPro" id="IPR050767">
    <property type="entry name" value="Sel1_AlgK"/>
</dbReference>